<dbReference type="EMBL" id="CP020083">
    <property type="protein sequence ID" value="ASR52972.1"/>
    <property type="molecule type" value="Genomic_DNA"/>
</dbReference>
<evidence type="ECO:0008006" key="4">
    <source>
        <dbReference type="Google" id="ProtNLM"/>
    </source>
</evidence>
<name>A0ABM6MA90_9SPHN</name>
<dbReference type="RefSeq" id="WP_069050320.1">
    <property type="nucleotide sequence ID" value="NZ_CP020083.1"/>
</dbReference>
<feature type="chain" id="PRO_5046529633" description="DUF4105 domain-containing protein" evidence="1">
    <location>
        <begin position="25"/>
        <end position="179"/>
    </location>
</feature>
<gene>
    <name evidence="2" type="ORF">B5J99_17155</name>
</gene>
<reference evidence="2 3" key="1">
    <citation type="submission" date="2017-03" db="EMBL/GenBank/DDBJ databases">
        <title>Complete genome sequence of Blastomonas fulva degrading microcsystin LR.</title>
        <authorList>
            <person name="Lee H.-g."/>
            <person name="Jin L."/>
            <person name="oh H.-M."/>
        </authorList>
    </citation>
    <scope>NUCLEOTIDE SEQUENCE [LARGE SCALE GENOMIC DNA]</scope>
    <source>
        <strain evidence="2 3">T2</strain>
    </source>
</reference>
<evidence type="ECO:0000313" key="2">
    <source>
        <dbReference type="EMBL" id="ASR52972.1"/>
    </source>
</evidence>
<dbReference type="Proteomes" id="UP000258016">
    <property type="component" value="Chromosome"/>
</dbReference>
<feature type="signal peptide" evidence="1">
    <location>
        <begin position="1"/>
        <end position="24"/>
    </location>
</feature>
<sequence length="179" mass="19884">MMLKRLLLTFLIAPMMLWANAAHASVTITFYSHELGSQFPHAFATLKGKVDSTGESVDTNVGFTATSTGPSILFGWVQGEISHAKPKYIASSNPHFTYELTDAEYRAVMAVTEKWRNKKQKSYNLNTANCVHFIAEVATAAGLRINSKSKFFKKPTSFLKEVTTLSRERLASGRILFKG</sequence>
<organism evidence="2 3">
    <name type="scientific">Blastomonas fulva</name>
    <dbReference type="NCBI Taxonomy" id="1550728"/>
    <lineage>
        <taxon>Bacteria</taxon>
        <taxon>Pseudomonadati</taxon>
        <taxon>Pseudomonadota</taxon>
        <taxon>Alphaproteobacteria</taxon>
        <taxon>Sphingomonadales</taxon>
        <taxon>Sphingomonadaceae</taxon>
        <taxon>Blastomonas</taxon>
    </lineage>
</organism>
<dbReference type="GeneID" id="303487320"/>
<proteinExistence type="predicted"/>
<protein>
    <recommendedName>
        <fullName evidence="4">DUF4105 domain-containing protein</fullName>
    </recommendedName>
</protein>
<accession>A0ABM6MA90</accession>
<evidence type="ECO:0000256" key="1">
    <source>
        <dbReference type="SAM" id="SignalP"/>
    </source>
</evidence>
<keyword evidence="1" id="KW-0732">Signal</keyword>
<evidence type="ECO:0000313" key="3">
    <source>
        <dbReference type="Proteomes" id="UP000258016"/>
    </source>
</evidence>
<keyword evidence="3" id="KW-1185">Reference proteome</keyword>